<evidence type="ECO:0000256" key="5">
    <source>
        <dbReference type="ARBA" id="ARBA00023121"/>
    </source>
</evidence>
<dbReference type="PANTHER" id="PTHR21427:SF19">
    <property type="entry name" value="UBIQUINONE BIOSYNTHESIS PROTEIN COQ9, MITOCHONDRIAL"/>
    <property type="match status" value="1"/>
</dbReference>
<evidence type="ECO:0000256" key="3">
    <source>
        <dbReference type="ARBA" id="ARBA00022688"/>
    </source>
</evidence>
<evidence type="ECO:0000256" key="4">
    <source>
        <dbReference type="ARBA" id="ARBA00022946"/>
    </source>
</evidence>
<sequence length="218" mass="23738">MTEPLDMTLDELRAALGPLLPGEAAFDGWSEEAAGAAARALGIPADRARLAFPDGAVGMIDAWFGSIDRAMAEALPPETLAAMKIRVRITALVRARLEAAAPHREALRRALAILALPTNAATGAKLGWRAADAMWRLAGDDATGLAHYTKRLTLAAVYGSTMLVFLDDESDGFSDTYAFLDRRIENVMQFEKFKARLKPDPDRHFSPARFLGRLRYPA</sequence>
<proteinExistence type="inferred from homology"/>
<keyword evidence="3" id="KW-0831">Ubiquinone biosynthesis</keyword>
<name>A0ABX0TQ49_9SPHN</name>
<keyword evidence="9" id="KW-1185">Reference proteome</keyword>
<organism evidence="8 9">
    <name type="scientific">Sphingomonas vulcanisoli</name>
    <dbReference type="NCBI Taxonomy" id="1658060"/>
    <lineage>
        <taxon>Bacteria</taxon>
        <taxon>Pseudomonadati</taxon>
        <taxon>Pseudomonadota</taxon>
        <taxon>Alphaproteobacteria</taxon>
        <taxon>Sphingomonadales</taxon>
        <taxon>Sphingomonadaceae</taxon>
        <taxon>Sphingomonas</taxon>
    </lineage>
</organism>
<gene>
    <name evidence="8" type="ORF">FHS31_000466</name>
</gene>
<reference evidence="8 9" key="1">
    <citation type="submission" date="2020-03" db="EMBL/GenBank/DDBJ databases">
        <title>Genomic Encyclopedia of Type Strains, Phase III (KMG-III): the genomes of soil and plant-associated and newly described type strains.</title>
        <authorList>
            <person name="Whitman W."/>
        </authorList>
    </citation>
    <scope>NUCLEOTIDE SEQUENCE [LARGE SCALE GENOMIC DNA]</scope>
    <source>
        <strain evidence="8 9">CECT 8804</strain>
    </source>
</reference>
<comment type="pathway">
    <text evidence="1">Cofactor biosynthesis; ubiquinone biosynthesis.</text>
</comment>
<dbReference type="Gene3D" id="1.10.357.10">
    <property type="entry name" value="Tetracycline Repressor, domain 2"/>
    <property type="match status" value="1"/>
</dbReference>
<dbReference type="EMBL" id="JAAOZC010000001">
    <property type="protein sequence ID" value="NIJ06884.1"/>
    <property type="molecule type" value="Genomic_DNA"/>
</dbReference>
<evidence type="ECO:0000313" key="9">
    <source>
        <dbReference type="Proteomes" id="UP000727456"/>
    </source>
</evidence>
<evidence type="ECO:0000256" key="2">
    <source>
        <dbReference type="ARBA" id="ARBA00010766"/>
    </source>
</evidence>
<evidence type="ECO:0000259" key="7">
    <source>
        <dbReference type="Pfam" id="PF08511"/>
    </source>
</evidence>
<comment type="caution">
    <text evidence="8">The sequence shown here is derived from an EMBL/GenBank/DDBJ whole genome shotgun (WGS) entry which is preliminary data.</text>
</comment>
<comment type="similarity">
    <text evidence="2">Belongs to the COQ9 family.</text>
</comment>
<feature type="domain" description="COQ9 C-terminal" evidence="7">
    <location>
        <begin position="121"/>
        <end position="191"/>
    </location>
</feature>
<dbReference type="Pfam" id="PF08511">
    <property type="entry name" value="COQ9"/>
    <property type="match status" value="1"/>
</dbReference>
<evidence type="ECO:0000256" key="1">
    <source>
        <dbReference type="ARBA" id="ARBA00004749"/>
    </source>
</evidence>
<keyword evidence="4" id="KW-0809">Transit peptide</keyword>
<dbReference type="RefSeq" id="WP_167071624.1">
    <property type="nucleotide sequence ID" value="NZ_JAAOZC010000001.1"/>
</dbReference>
<accession>A0ABX0TQ49</accession>
<dbReference type="InterPro" id="IPR013718">
    <property type="entry name" value="COQ9_C"/>
</dbReference>
<dbReference type="Proteomes" id="UP000727456">
    <property type="component" value="Unassembled WGS sequence"/>
</dbReference>
<comment type="function">
    <text evidence="6">Membrane-associated protein that warps the membrane surface to access and bind aromatic isoprenes with high specificity, including ubiquinone (CoQ) isoprene intermediates and presents them directly to COQ7, therefore facilitating the COQ7-mediated hydroxylase step. Participates in the biosynthesis of coenzyme Q, also named ubiquinone, an essential lipid-soluble electron transporter for aerobic cellular respiration.</text>
</comment>
<dbReference type="PANTHER" id="PTHR21427">
    <property type="entry name" value="UBIQUINONE BIOSYNTHESIS PROTEIN COQ9, MITOCHONDRIAL"/>
    <property type="match status" value="1"/>
</dbReference>
<keyword evidence="8" id="KW-0830">Ubiquinone</keyword>
<evidence type="ECO:0000256" key="6">
    <source>
        <dbReference type="ARBA" id="ARBA00058104"/>
    </source>
</evidence>
<protein>
    <submittedName>
        <fullName evidence="8">Ubiquinone biosynthesis protein COQ9</fullName>
    </submittedName>
</protein>
<dbReference type="NCBIfam" id="TIGR02396">
    <property type="entry name" value="diverge_rpsU"/>
    <property type="match status" value="1"/>
</dbReference>
<evidence type="ECO:0000313" key="8">
    <source>
        <dbReference type="EMBL" id="NIJ06884.1"/>
    </source>
</evidence>
<dbReference type="InterPro" id="IPR012762">
    <property type="entry name" value="Ubiq_biosynth_COQ9"/>
</dbReference>
<keyword evidence="5" id="KW-0446">Lipid-binding</keyword>